<protein>
    <submittedName>
        <fullName evidence="2">Uncharacterized protein</fullName>
    </submittedName>
</protein>
<evidence type="ECO:0000313" key="2">
    <source>
        <dbReference type="EMBL" id="JAH87486.1"/>
    </source>
</evidence>
<keyword evidence="1" id="KW-0812">Transmembrane</keyword>
<reference evidence="2" key="1">
    <citation type="submission" date="2014-11" db="EMBL/GenBank/DDBJ databases">
        <authorList>
            <person name="Amaro Gonzalez C."/>
        </authorList>
    </citation>
    <scope>NUCLEOTIDE SEQUENCE</scope>
</reference>
<keyword evidence="1" id="KW-0472">Membrane</keyword>
<evidence type="ECO:0000256" key="1">
    <source>
        <dbReference type="SAM" id="Phobius"/>
    </source>
</evidence>
<organism evidence="2">
    <name type="scientific">Anguilla anguilla</name>
    <name type="common">European freshwater eel</name>
    <name type="synonym">Muraena anguilla</name>
    <dbReference type="NCBI Taxonomy" id="7936"/>
    <lineage>
        <taxon>Eukaryota</taxon>
        <taxon>Metazoa</taxon>
        <taxon>Chordata</taxon>
        <taxon>Craniata</taxon>
        <taxon>Vertebrata</taxon>
        <taxon>Euteleostomi</taxon>
        <taxon>Actinopterygii</taxon>
        <taxon>Neopterygii</taxon>
        <taxon>Teleostei</taxon>
        <taxon>Anguilliformes</taxon>
        <taxon>Anguillidae</taxon>
        <taxon>Anguilla</taxon>
    </lineage>
</organism>
<proteinExistence type="predicted"/>
<keyword evidence="1" id="KW-1133">Transmembrane helix</keyword>
<dbReference type="AlphaFoldDB" id="A0A0E9WB15"/>
<reference evidence="2" key="2">
    <citation type="journal article" date="2015" name="Fish Shellfish Immunol.">
        <title>Early steps in the European eel (Anguilla anguilla)-Vibrio vulnificus interaction in the gills: Role of the RtxA13 toxin.</title>
        <authorList>
            <person name="Callol A."/>
            <person name="Pajuelo D."/>
            <person name="Ebbesson L."/>
            <person name="Teles M."/>
            <person name="MacKenzie S."/>
            <person name="Amaro C."/>
        </authorList>
    </citation>
    <scope>NUCLEOTIDE SEQUENCE</scope>
</reference>
<name>A0A0E9WB15_ANGAN</name>
<accession>A0A0E9WB15</accession>
<dbReference type="EMBL" id="GBXM01021091">
    <property type="protein sequence ID" value="JAH87486.1"/>
    <property type="molecule type" value="Transcribed_RNA"/>
</dbReference>
<sequence length="43" mass="4697">MKAKSLFEVSSLGFLINIWINLYLAAIIVATVQGMTSHALAFI</sequence>
<feature type="transmembrane region" description="Helical" evidence="1">
    <location>
        <begin position="12"/>
        <end position="32"/>
    </location>
</feature>